<dbReference type="GO" id="GO:0003700">
    <property type="term" value="F:DNA-binding transcription factor activity"/>
    <property type="evidence" value="ECO:0007669"/>
    <property type="project" value="InterPro"/>
</dbReference>
<feature type="region of interest" description="Disordered" evidence="6">
    <location>
        <begin position="233"/>
        <end position="253"/>
    </location>
</feature>
<evidence type="ECO:0000256" key="1">
    <source>
        <dbReference type="ARBA" id="ARBA00004123"/>
    </source>
</evidence>
<dbReference type="SUPFAM" id="SSF118290">
    <property type="entry name" value="WRKY DNA-binding domain"/>
    <property type="match status" value="1"/>
</dbReference>
<dbReference type="InterPro" id="IPR003657">
    <property type="entry name" value="WRKY_dom"/>
</dbReference>
<feature type="domain" description="WRKY" evidence="7">
    <location>
        <begin position="118"/>
        <end position="181"/>
    </location>
</feature>
<evidence type="ECO:0000256" key="2">
    <source>
        <dbReference type="ARBA" id="ARBA00023015"/>
    </source>
</evidence>
<evidence type="ECO:0000259" key="7">
    <source>
        <dbReference type="PROSITE" id="PS50811"/>
    </source>
</evidence>
<dbReference type="SMART" id="SM00774">
    <property type="entry name" value="WRKY"/>
    <property type="match status" value="1"/>
</dbReference>
<dbReference type="Gene3D" id="2.20.25.80">
    <property type="entry name" value="WRKY domain"/>
    <property type="match status" value="1"/>
</dbReference>
<keyword evidence="4" id="KW-0804">Transcription</keyword>
<organism evidence="8 9">
    <name type="scientific">Saponaria officinalis</name>
    <name type="common">Common soapwort</name>
    <name type="synonym">Lychnis saponaria</name>
    <dbReference type="NCBI Taxonomy" id="3572"/>
    <lineage>
        <taxon>Eukaryota</taxon>
        <taxon>Viridiplantae</taxon>
        <taxon>Streptophyta</taxon>
        <taxon>Embryophyta</taxon>
        <taxon>Tracheophyta</taxon>
        <taxon>Spermatophyta</taxon>
        <taxon>Magnoliopsida</taxon>
        <taxon>eudicotyledons</taxon>
        <taxon>Gunneridae</taxon>
        <taxon>Pentapetalae</taxon>
        <taxon>Caryophyllales</taxon>
        <taxon>Caryophyllaceae</taxon>
        <taxon>Caryophylleae</taxon>
        <taxon>Saponaria</taxon>
    </lineage>
</organism>
<dbReference type="Proteomes" id="UP001443914">
    <property type="component" value="Unassembled WGS sequence"/>
</dbReference>
<evidence type="ECO:0000256" key="4">
    <source>
        <dbReference type="ARBA" id="ARBA00023163"/>
    </source>
</evidence>
<evidence type="ECO:0000256" key="6">
    <source>
        <dbReference type="SAM" id="MobiDB-lite"/>
    </source>
</evidence>
<sequence length="292" mass="33856">MEEFERGKNSTLMLRNIILQHYSFKLEDSYNNKNDYFKVLDHHSIVALDSFGSSISMLKSCDFDSSFVEEEERKLNDHMDHINVMSPNQACKSQVSTTQESPKSYKRRKIGGETKEKEVTNLMDDGFVWRKYGQKKIHDYDHPKHYYRCTHKDDKKCEATKQIQQISENPTKYKLTYRNNHTCNNIFKTSPYMINSLEDNSSAIVLSFDGSNPVNPMLFPNMNYMKITKTSDEVSSSSNTTISEQSSEDNNTTIEVAENKSCTSTTSLNLDEDYSSFIAEFFELFPDWCSTF</sequence>
<dbReference type="GO" id="GO:0005634">
    <property type="term" value="C:nucleus"/>
    <property type="evidence" value="ECO:0007669"/>
    <property type="project" value="UniProtKB-SubCell"/>
</dbReference>
<proteinExistence type="predicted"/>
<gene>
    <name evidence="8" type="ORF">RND81_05G021500</name>
</gene>
<accession>A0AAW1KTG3</accession>
<keyword evidence="3" id="KW-0238">DNA-binding</keyword>
<protein>
    <recommendedName>
        <fullName evidence="7">WRKY domain-containing protein</fullName>
    </recommendedName>
</protein>
<evidence type="ECO:0000313" key="8">
    <source>
        <dbReference type="EMBL" id="KAK9723732.1"/>
    </source>
</evidence>
<dbReference type="PROSITE" id="PS50811">
    <property type="entry name" value="WRKY"/>
    <property type="match status" value="1"/>
</dbReference>
<dbReference type="EMBL" id="JBDFQZ010000005">
    <property type="protein sequence ID" value="KAK9723732.1"/>
    <property type="molecule type" value="Genomic_DNA"/>
</dbReference>
<keyword evidence="9" id="KW-1185">Reference proteome</keyword>
<feature type="compositionally biased region" description="Low complexity" evidence="6">
    <location>
        <begin position="233"/>
        <end position="245"/>
    </location>
</feature>
<comment type="caution">
    <text evidence="8">The sequence shown here is derived from an EMBL/GenBank/DDBJ whole genome shotgun (WGS) entry which is preliminary data.</text>
</comment>
<keyword evidence="5" id="KW-0539">Nucleus</keyword>
<dbReference type="GO" id="GO:0043565">
    <property type="term" value="F:sequence-specific DNA binding"/>
    <property type="evidence" value="ECO:0007669"/>
    <property type="project" value="InterPro"/>
</dbReference>
<dbReference type="Pfam" id="PF03106">
    <property type="entry name" value="WRKY"/>
    <property type="match status" value="1"/>
</dbReference>
<evidence type="ECO:0000256" key="5">
    <source>
        <dbReference type="ARBA" id="ARBA00023242"/>
    </source>
</evidence>
<evidence type="ECO:0000256" key="3">
    <source>
        <dbReference type="ARBA" id="ARBA00023125"/>
    </source>
</evidence>
<reference evidence="8" key="1">
    <citation type="submission" date="2024-03" db="EMBL/GenBank/DDBJ databases">
        <title>WGS assembly of Saponaria officinalis var. Norfolk2.</title>
        <authorList>
            <person name="Jenkins J."/>
            <person name="Shu S."/>
            <person name="Grimwood J."/>
            <person name="Barry K."/>
            <person name="Goodstein D."/>
            <person name="Schmutz J."/>
            <person name="Leebens-Mack J."/>
            <person name="Osbourn A."/>
        </authorList>
    </citation>
    <scope>NUCLEOTIDE SEQUENCE [LARGE SCALE GENOMIC DNA]</scope>
    <source>
        <strain evidence="8">JIC</strain>
    </source>
</reference>
<dbReference type="InterPro" id="IPR036576">
    <property type="entry name" value="WRKY_dom_sf"/>
</dbReference>
<dbReference type="PANTHER" id="PTHR31282">
    <property type="entry name" value="WRKY TRANSCRIPTION FACTOR 21-RELATED"/>
    <property type="match status" value="1"/>
</dbReference>
<dbReference type="AlphaFoldDB" id="A0AAW1KTG3"/>
<keyword evidence="2" id="KW-0805">Transcription regulation</keyword>
<name>A0AAW1KTG3_SAPOF</name>
<comment type="subcellular location">
    <subcellularLocation>
        <location evidence="1">Nucleus</location>
    </subcellularLocation>
</comment>
<evidence type="ECO:0000313" key="9">
    <source>
        <dbReference type="Proteomes" id="UP001443914"/>
    </source>
</evidence>
<dbReference type="InterPro" id="IPR044810">
    <property type="entry name" value="WRKY_plant"/>
</dbReference>